<dbReference type="Pfam" id="PF06103">
    <property type="entry name" value="DUF948"/>
    <property type="match status" value="1"/>
</dbReference>
<keyword evidence="1" id="KW-0175">Coiled coil</keyword>
<evidence type="ECO:0000313" key="3">
    <source>
        <dbReference type="EMBL" id="MEN0644444.1"/>
    </source>
</evidence>
<keyword evidence="2" id="KW-0812">Transmembrane</keyword>
<dbReference type="InterPro" id="IPR009293">
    <property type="entry name" value="UPF0478"/>
</dbReference>
<accession>A0ABU9VKL1</accession>
<gene>
    <name evidence="3" type="ORF">MKY91_14930</name>
</gene>
<dbReference type="Gene3D" id="1.10.287.950">
    <property type="entry name" value="Methyl-accepting chemotaxis protein"/>
    <property type="match status" value="1"/>
</dbReference>
<keyword evidence="4" id="KW-1185">Reference proteome</keyword>
<proteinExistence type="predicted"/>
<protein>
    <submittedName>
        <fullName evidence="3">DUF948 domain-containing protein</fullName>
    </submittedName>
</protein>
<evidence type="ECO:0000313" key="4">
    <source>
        <dbReference type="Proteomes" id="UP001418796"/>
    </source>
</evidence>
<keyword evidence="2" id="KW-1133">Transmembrane helix</keyword>
<comment type="caution">
    <text evidence="3">The sequence shown here is derived from an EMBL/GenBank/DDBJ whole genome shotgun (WGS) entry which is preliminary data.</text>
</comment>
<feature type="coiled-coil region" evidence="1">
    <location>
        <begin position="29"/>
        <end position="63"/>
    </location>
</feature>
<dbReference type="EMBL" id="JBCITK010000001">
    <property type="protein sequence ID" value="MEN0644444.1"/>
    <property type="molecule type" value="Genomic_DNA"/>
</dbReference>
<feature type="transmembrane region" description="Helical" evidence="2">
    <location>
        <begin position="6"/>
        <end position="26"/>
    </location>
</feature>
<organism evidence="3 4">
    <name type="scientific">Alkalicoccobacillus gibsonii</name>
    <dbReference type="NCBI Taxonomy" id="79881"/>
    <lineage>
        <taxon>Bacteria</taxon>
        <taxon>Bacillati</taxon>
        <taxon>Bacillota</taxon>
        <taxon>Bacilli</taxon>
        <taxon>Bacillales</taxon>
        <taxon>Bacillaceae</taxon>
        <taxon>Alkalicoccobacillus</taxon>
    </lineage>
</organism>
<dbReference type="PANTHER" id="PTHR40070:SF1">
    <property type="entry name" value="UPF0478 PROTEIN YTXG"/>
    <property type="match status" value="1"/>
</dbReference>
<dbReference type="Proteomes" id="UP001418796">
    <property type="component" value="Unassembled WGS sequence"/>
</dbReference>
<dbReference type="SUPFAM" id="SSF58104">
    <property type="entry name" value="Methyl-accepting chemotaxis protein (MCP) signaling domain"/>
    <property type="match status" value="1"/>
</dbReference>
<evidence type="ECO:0000256" key="2">
    <source>
        <dbReference type="SAM" id="Phobius"/>
    </source>
</evidence>
<evidence type="ECO:0000256" key="1">
    <source>
        <dbReference type="SAM" id="Coils"/>
    </source>
</evidence>
<name>A0ABU9VKL1_9BACI</name>
<reference evidence="3 4" key="1">
    <citation type="submission" date="2024-03" db="EMBL/GenBank/DDBJ databases">
        <title>Bacilli Hybrid Assemblies.</title>
        <authorList>
            <person name="Kovac J."/>
        </authorList>
    </citation>
    <scope>NUCLEOTIDE SEQUENCE [LARGE SCALE GENOMIC DNA]</scope>
    <source>
        <strain evidence="3 4">FSL R7-0666</strain>
    </source>
</reference>
<dbReference type="RefSeq" id="WP_203089511.1">
    <property type="nucleotide sequence ID" value="NZ_JAEUZA010000004.1"/>
</dbReference>
<keyword evidence="2" id="KW-0472">Membrane</keyword>
<dbReference type="PANTHER" id="PTHR40070">
    <property type="entry name" value="UPF0478 PROTEIN YTXG"/>
    <property type="match status" value="1"/>
</dbReference>
<sequence length="158" mass="17685">MDWAILLYISALIAAVAFAVLVIFLVRTLRSANRTLEHTANTVANLEKQINGITSETEQLLHKTNRLADDIQTKSEAVNTMFTSVKDLGQSVSQFNQSIRQVSNTVSSQTVEQSENIAKAVNWGTTALDLYTKFKLRKQHLNEPIKTQGGNEHGRHEY</sequence>